<dbReference type="RefSeq" id="WP_050682299.1">
    <property type="nucleotide sequence ID" value="NZ_JAMDHA010000037.1"/>
</dbReference>
<gene>
    <name evidence="1" type="ORF">M5G27_27080</name>
</gene>
<proteinExistence type="predicted"/>
<dbReference type="EMBL" id="JAMDHA010000037">
    <property type="protein sequence ID" value="MDD1011140.1"/>
    <property type="molecule type" value="Genomic_DNA"/>
</dbReference>
<protein>
    <submittedName>
        <fullName evidence="1">Uncharacterized protein</fullName>
    </submittedName>
</protein>
<sequence>MAINSGNKSTLVEHCLSEFVKAAQQAPAIYFAPVRGAISGVIGQWRKLQSRDSDGGTPKAA</sequence>
<comment type="caution">
    <text evidence="1">The sequence shown here is derived from an EMBL/GenBank/DDBJ whole genome shotgun (WGS) entry which is preliminary data.</text>
</comment>
<dbReference type="Proteomes" id="UP001148185">
    <property type="component" value="Unassembled WGS sequence"/>
</dbReference>
<evidence type="ECO:0000313" key="2">
    <source>
        <dbReference type="Proteomes" id="UP001148185"/>
    </source>
</evidence>
<reference evidence="1 2" key="1">
    <citation type="submission" date="2022-05" db="EMBL/GenBank/DDBJ databases">
        <title>Novel Pseudomonas spp. Isolated from a Rainbow Trout Aquaculture Facility.</title>
        <authorList>
            <person name="Testerman T."/>
            <person name="Graf J."/>
        </authorList>
    </citation>
    <scope>NUCLEOTIDE SEQUENCE [LARGE SCALE GENOMIC DNA]</scope>
    <source>
        <strain evidence="1 2">ID1042</strain>
    </source>
</reference>
<evidence type="ECO:0000313" key="1">
    <source>
        <dbReference type="EMBL" id="MDD1011140.1"/>
    </source>
</evidence>
<name>A0A9X4C6I4_9PSED</name>
<accession>A0A9X4C6I4</accession>
<keyword evidence="2" id="KW-1185">Reference proteome</keyword>
<dbReference type="AlphaFoldDB" id="A0A9X4C6I4"/>
<organism evidence="1 2">
    <name type="scientific">Pseudomonas shahriarae</name>
    <dbReference type="NCBI Taxonomy" id="2745512"/>
    <lineage>
        <taxon>Bacteria</taxon>
        <taxon>Pseudomonadati</taxon>
        <taxon>Pseudomonadota</taxon>
        <taxon>Gammaproteobacteria</taxon>
        <taxon>Pseudomonadales</taxon>
        <taxon>Pseudomonadaceae</taxon>
        <taxon>Pseudomonas</taxon>
    </lineage>
</organism>